<protein>
    <recommendedName>
        <fullName evidence="9">TRAF3-interacting protein 1</fullName>
    </recommendedName>
    <alternativeName>
        <fullName evidence="11">Intraflagellar transport protein 54 homolog</fullName>
    </alternativeName>
    <alternativeName>
        <fullName evidence="10">Microtubule-interacting protein associated with TRAF3</fullName>
    </alternativeName>
</protein>
<dbReference type="GO" id="GO:0036064">
    <property type="term" value="C:ciliary basal body"/>
    <property type="evidence" value="ECO:0007669"/>
    <property type="project" value="TreeGrafter"/>
</dbReference>
<feature type="compositionally biased region" description="Polar residues" evidence="12">
    <location>
        <begin position="302"/>
        <end position="312"/>
    </location>
</feature>
<dbReference type="GO" id="GO:0030992">
    <property type="term" value="C:intraciliary transport particle B"/>
    <property type="evidence" value="ECO:0007669"/>
    <property type="project" value="TreeGrafter"/>
</dbReference>
<dbReference type="GO" id="GO:0050687">
    <property type="term" value="P:negative regulation of defense response to virus"/>
    <property type="evidence" value="ECO:0007669"/>
    <property type="project" value="UniProtKB-ARBA"/>
</dbReference>
<evidence type="ECO:0000256" key="4">
    <source>
        <dbReference type="ARBA" id="ARBA00022794"/>
    </source>
</evidence>
<dbReference type="Pfam" id="PF10243">
    <property type="entry name" value="MIP-T3"/>
    <property type="match status" value="1"/>
</dbReference>
<dbReference type="GO" id="GO:0048731">
    <property type="term" value="P:system development"/>
    <property type="evidence" value="ECO:0007669"/>
    <property type="project" value="UniProtKB-ARBA"/>
</dbReference>
<dbReference type="Proteomes" id="UP000245320">
    <property type="component" value="Chromosome 7"/>
</dbReference>
<sequence>MNAAVVKRTQEALGKVIRRPPLTEKLLNKPPFRYLHDIITEVIRMTGFMKGLYTDAEMKSDNVKDKDAKISFLQKAIDVVAMVSGEPLLAKPARIVAGHEPERTNELLQRIGKCCLNKLSSDDAVKRVLAGEKVETKGRSSLTSKPQELDNKNVREEASRVHKDKEDRRNSEINERSTSGGRKQKEEESKPREKERDREKAKENDRDRHKDPERDKCHEGESERAKNRARPERARDKGAERESERKNEGGKEEKWKDRESERERHKGQERARQRVRDGQRSRDPDRERSHEREKPGRKTEISTRASRSVTTKTSKRRSKNSVEGDSPSDAEGDVGPSGQEKCEVPENSELPGELPAAVRRIPRPGSARPAPPRVRRPESAEVPTTDRTGSGKTVSNVIIESQNSDSEDADQFVVEAAPQLSETSELEMVQAVELEDEKHGGLVKKILETKKDYEKLQQSPKPGEKEKLLVFESAWKKEKDIVSKEIEKLRVSIQTLCRSALPLGKIMDYIQEDVDAMQNELQLWHSENRQHAEALRKEQSITDCALEPLEAELAELEQLVRDQQDRICAVKASILRNEEKIQKMVHSIHLSSRR</sequence>
<evidence type="ECO:0000259" key="14">
    <source>
        <dbReference type="Pfam" id="PF17749"/>
    </source>
</evidence>
<keyword evidence="5" id="KW-0175">Coiled coil</keyword>
<evidence type="ECO:0000256" key="8">
    <source>
        <dbReference type="ARBA" id="ARBA00043971"/>
    </source>
</evidence>
<keyword evidence="4" id="KW-0970">Cilium biogenesis/degradation</keyword>
<feature type="region of interest" description="Disordered" evidence="12">
    <location>
        <begin position="135"/>
        <end position="412"/>
    </location>
</feature>
<name>A0A6J3RL09_TURTR</name>
<evidence type="ECO:0000256" key="5">
    <source>
        <dbReference type="ARBA" id="ARBA00023054"/>
    </source>
</evidence>
<dbReference type="GO" id="GO:0008017">
    <property type="term" value="F:microtubule binding"/>
    <property type="evidence" value="ECO:0007669"/>
    <property type="project" value="InterPro"/>
</dbReference>
<dbReference type="PANTHER" id="PTHR31363:SF0">
    <property type="entry name" value="TRAF3-INTERACTING PROTEIN 1"/>
    <property type="match status" value="1"/>
</dbReference>
<dbReference type="GO" id="GO:0001738">
    <property type="term" value="P:morphogenesis of a polarized epithelium"/>
    <property type="evidence" value="ECO:0007669"/>
    <property type="project" value="UniProtKB-ARBA"/>
</dbReference>
<keyword evidence="3" id="KW-0963">Cytoplasm</keyword>
<evidence type="ECO:0000313" key="16">
    <source>
        <dbReference type="RefSeq" id="XP_033715337.1"/>
    </source>
</evidence>
<keyword evidence="6" id="KW-0206">Cytoskeleton</keyword>
<reference evidence="16" key="1">
    <citation type="submission" date="2025-08" db="UniProtKB">
        <authorList>
            <consortium name="RefSeq"/>
        </authorList>
    </citation>
    <scope>IDENTIFICATION</scope>
    <source>
        <tissue evidence="16">Spleen</tissue>
    </source>
</reference>
<dbReference type="InterPro" id="IPR042576">
    <property type="entry name" value="TRAF3IP1_N_sf"/>
</dbReference>
<evidence type="ECO:0000256" key="6">
    <source>
        <dbReference type="ARBA" id="ARBA00023212"/>
    </source>
</evidence>
<keyword evidence="15" id="KW-1185">Reference proteome</keyword>
<dbReference type="FunFam" id="1.10.418.50:FF:000001">
    <property type="entry name" value="TRAF3-interacting protein 1 isoform X1"/>
    <property type="match status" value="1"/>
</dbReference>
<evidence type="ECO:0000313" key="15">
    <source>
        <dbReference type="Proteomes" id="UP000245320"/>
    </source>
</evidence>
<dbReference type="PANTHER" id="PTHR31363">
    <property type="entry name" value="TRAF3-INTERACTING PROTEIN 1"/>
    <property type="match status" value="1"/>
</dbReference>
<comment type="similarity">
    <text evidence="8">Belongs to the TRAF3IP1 family.</text>
</comment>
<dbReference type="Pfam" id="PF17749">
    <property type="entry name" value="MIP-T3_C"/>
    <property type="match status" value="1"/>
</dbReference>
<dbReference type="GO" id="GO:0005930">
    <property type="term" value="C:axoneme"/>
    <property type="evidence" value="ECO:0007669"/>
    <property type="project" value="UniProtKB-SubCell"/>
</dbReference>
<evidence type="ECO:0000256" key="3">
    <source>
        <dbReference type="ARBA" id="ARBA00022490"/>
    </source>
</evidence>
<dbReference type="InterPro" id="IPR041476">
    <property type="entry name" value="TRAF3IP1_C"/>
</dbReference>
<accession>A0A6J3RL09</accession>
<dbReference type="GO" id="GO:0042073">
    <property type="term" value="P:intraciliary transport"/>
    <property type="evidence" value="ECO:0007669"/>
    <property type="project" value="TreeGrafter"/>
</dbReference>
<evidence type="ECO:0000256" key="1">
    <source>
        <dbReference type="ARBA" id="ARBA00004120"/>
    </source>
</evidence>
<feature type="compositionally biased region" description="Basic and acidic residues" evidence="12">
    <location>
        <begin position="183"/>
        <end position="301"/>
    </location>
</feature>
<dbReference type="InterPro" id="IPR040468">
    <property type="entry name" value="TRAF3IP1_N"/>
</dbReference>
<keyword evidence="7" id="KW-0966">Cell projection</keyword>
<evidence type="ECO:0000256" key="10">
    <source>
        <dbReference type="ARBA" id="ARBA00079491"/>
    </source>
</evidence>
<dbReference type="GO" id="GO:0032480">
    <property type="term" value="P:negative regulation of type I interferon production"/>
    <property type="evidence" value="ECO:0007669"/>
    <property type="project" value="UniProtKB-ARBA"/>
</dbReference>
<feature type="domain" description="TRAF3-interacting protein 1 N-terminal" evidence="13">
    <location>
        <begin position="5"/>
        <end position="116"/>
    </location>
</feature>
<dbReference type="GO" id="GO:0060271">
    <property type="term" value="P:cilium assembly"/>
    <property type="evidence" value="ECO:0007669"/>
    <property type="project" value="TreeGrafter"/>
</dbReference>
<dbReference type="GO" id="GO:0048513">
    <property type="term" value="P:animal organ development"/>
    <property type="evidence" value="ECO:0007669"/>
    <property type="project" value="UniProtKB-ARBA"/>
</dbReference>
<evidence type="ECO:0000256" key="9">
    <source>
        <dbReference type="ARBA" id="ARBA00070492"/>
    </source>
</evidence>
<feature type="compositionally biased region" description="Basic and acidic residues" evidence="12">
    <location>
        <begin position="147"/>
        <end position="175"/>
    </location>
</feature>
<feature type="compositionally biased region" description="Polar residues" evidence="12">
    <location>
        <begin position="385"/>
        <end position="404"/>
    </location>
</feature>
<evidence type="ECO:0000256" key="11">
    <source>
        <dbReference type="ARBA" id="ARBA00082455"/>
    </source>
</evidence>
<comment type="subcellular location">
    <subcellularLocation>
        <location evidence="2">Cytoplasm</location>
        <location evidence="2">Cytoskeleton</location>
        <location evidence="2">Cilium axoneme</location>
    </subcellularLocation>
    <subcellularLocation>
        <location evidence="1">Cytoplasm</location>
        <location evidence="1">Cytoskeleton</location>
        <location evidence="1">Cilium basal body</location>
    </subcellularLocation>
</comment>
<dbReference type="GO" id="GO:0070507">
    <property type="term" value="P:regulation of microtubule cytoskeleton organization"/>
    <property type="evidence" value="ECO:0007669"/>
    <property type="project" value="TreeGrafter"/>
</dbReference>
<dbReference type="Gene3D" id="1.10.418.50">
    <property type="entry name" value="Microtubule-binding protein MIP-T3"/>
    <property type="match status" value="1"/>
</dbReference>
<evidence type="ECO:0000256" key="7">
    <source>
        <dbReference type="ARBA" id="ARBA00023273"/>
    </source>
</evidence>
<dbReference type="RefSeq" id="XP_033715337.1">
    <property type="nucleotide sequence ID" value="XM_033859446.1"/>
</dbReference>
<dbReference type="AlphaFoldDB" id="A0A6J3RL09"/>
<gene>
    <name evidence="16" type="primary">TRAF3IP1</name>
</gene>
<feature type="domain" description="TRAF3-interacting protein 1 C-terminal" evidence="14">
    <location>
        <begin position="435"/>
        <end position="588"/>
    </location>
</feature>
<proteinExistence type="inferred from homology"/>
<evidence type="ECO:0000256" key="2">
    <source>
        <dbReference type="ARBA" id="ARBA00004430"/>
    </source>
</evidence>
<dbReference type="CTD" id="26146"/>
<organism evidence="15 16">
    <name type="scientific">Tursiops truncatus</name>
    <name type="common">Atlantic bottle-nosed dolphin</name>
    <name type="synonym">Delphinus truncatus</name>
    <dbReference type="NCBI Taxonomy" id="9739"/>
    <lineage>
        <taxon>Eukaryota</taxon>
        <taxon>Metazoa</taxon>
        <taxon>Chordata</taxon>
        <taxon>Craniata</taxon>
        <taxon>Vertebrata</taxon>
        <taxon>Euteleostomi</taxon>
        <taxon>Mammalia</taxon>
        <taxon>Eutheria</taxon>
        <taxon>Laurasiatheria</taxon>
        <taxon>Artiodactyla</taxon>
        <taxon>Whippomorpha</taxon>
        <taxon>Cetacea</taxon>
        <taxon>Odontoceti</taxon>
        <taxon>Delphinidae</taxon>
        <taxon>Tursiops</taxon>
    </lineage>
</organism>
<evidence type="ECO:0000256" key="12">
    <source>
        <dbReference type="SAM" id="MobiDB-lite"/>
    </source>
</evidence>
<dbReference type="InterPro" id="IPR018799">
    <property type="entry name" value="TRAF3IP1"/>
</dbReference>
<evidence type="ECO:0000259" key="13">
    <source>
        <dbReference type="Pfam" id="PF10243"/>
    </source>
</evidence>
<dbReference type="GeneID" id="101323829"/>